<sequence>MIKLDYKKYLKSEVSNFERRYIRKIILNKFEKPKSNSTNKTLQQLEKEKQFDNRKKISILRVYSYLLKKNDKFKEISLEDIILAKPENLTDLLNKIKTIDKNHELYTTLTDIFKYTDKFQDKVITKFFTNNFNFTTCLYCNKDFIINFNAPKKTSTFQLDHFYDKGKYPYLALSFYNLIPSCSTCNSSKVKGSKDCFKHDSKVGEFENETCKIPNHEKFDFDQKVKFKLFMTESCKDLNIKNKENIDIKLKENYSNEYEKYIEVFKLNERYQAHKDIVFEMIKNAELYPESRLKELQELTGIPYQEIKKDIFNLIEDDADLSKEPFSKLKRDMAKELGLT</sequence>
<dbReference type="AlphaFoldDB" id="A0A6S6SFK2"/>
<evidence type="ECO:0008006" key="2">
    <source>
        <dbReference type="Google" id="ProtNLM"/>
    </source>
</evidence>
<dbReference type="Gene3D" id="1.10.30.50">
    <property type="match status" value="1"/>
</dbReference>
<accession>A0A6S6SFK2</accession>
<evidence type="ECO:0000313" key="1">
    <source>
        <dbReference type="EMBL" id="CAA6807194.1"/>
    </source>
</evidence>
<protein>
    <recommendedName>
        <fullName evidence="2">HNH nuclease domain-containing protein</fullName>
    </recommendedName>
</protein>
<dbReference type="EMBL" id="CACVAZ010000037">
    <property type="protein sequence ID" value="CAA6807194.1"/>
    <property type="molecule type" value="Genomic_DNA"/>
</dbReference>
<proteinExistence type="predicted"/>
<name>A0A6S6SFK2_9BACT</name>
<reference evidence="1" key="1">
    <citation type="submission" date="2020-01" db="EMBL/GenBank/DDBJ databases">
        <authorList>
            <person name="Meier V. D."/>
            <person name="Meier V D."/>
        </authorList>
    </citation>
    <scope>NUCLEOTIDE SEQUENCE</scope>
    <source>
        <strain evidence="1">HLG_WM_MAG_02</strain>
    </source>
</reference>
<organism evidence="1">
    <name type="scientific">uncultured Sulfurovum sp</name>
    <dbReference type="NCBI Taxonomy" id="269237"/>
    <lineage>
        <taxon>Bacteria</taxon>
        <taxon>Pseudomonadati</taxon>
        <taxon>Campylobacterota</taxon>
        <taxon>Epsilonproteobacteria</taxon>
        <taxon>Campylobacterales</taxon>
        <taxon>Sulfurovaceae</taxon>
        <taxon>Sulfurovum</taxon>
        <taxon>environmental samples</taxon>
    </lineage>
</organism>
<gene>
    <name evidence="1" type="ORF">HELGO_WM33824</name>
</gene>